<evidence type="ECO:0000256" key="3">
    <source>
        <dbReference type="ARBA" id="ARBA00022475"/>
    </source>
</evidence>
<keyword evidence="3" id="KW-1003">Cell membrane</keyword>
<dbReference type="PROSITE" id="PS50893">
    <property type="entry name" value="ABC_TRANSPORTER_2"/>
    <property type="match status" value="1"/>
</dbReference>
<proteinExistence type="predicted"/>
<comment type="subcellular location">
    <subcellularLocation>
        <location evidence="1">Cell membrane</location>
        <topology evidence="1">Multi-pass membrane protein</topology>
    </subcellularLocation>
</comment>
<feature type="domain" description="ABC transmembrane type-1" evidence="12">
    <location>
        <begin position="315"/>
        <end position="601"/>
    </location>
</feature>
<gene>
    <name evidence="13" type="ORF">BS47DRAFT_1483796</name>
</gene>
<feature type="transmembrane region" description="Helical" evidence="10">
    <location>
        <begin position="173"/>
        <end position="193"/>
    </location>
</feature>
<dbReference type="PROSITE" id="PS00211">
    <property type="entry name" value="ABC_TRANSPORTER_1"/>
    <property type="match status" value="1"/>
</dbReference>
<evidence type="ECO:0000256" key="5">
    <source>
        <dbReference type="ARBA" id="ARBA00022741"/>
    </source>
</evidence>
<evidence type="ECO:0000256" key="2">
    <source>
        <dbReference type="ARBA" id="ARBA00022448"/>
    </source>
</evidence>
<dbReference type="PANTHER" id="PTHR24221:SF648">
    <property type="entry name" value="ABC-TYPE TRANSPORTER ATR1"/>
    <property type="match status" value="1"/>
</dbReference>
<feature type="transmembrane region" description="Helical" evidence="10">
    <location>
        <begin position="12"/>
        <end position="31"/>
    </location>
</feature>
<dbReference type="InterPro" id="IPR017871">
    <property type="entry name" value="ABC_transporter-like_CS"/>
</dbReference>
<dbReference type="Pfam" id="PF00005">
    <property type="entry name" value="ABC_tran"/>
    <property type="match status" value="1"/>
</dbReference>
<evidence type="ECO:0000256" key="6">
    <source>
        <dbReference type="ARBA" id="ARBA00022840"/>
    </source>
</evidence>
<evidence type="ECO:0000256" key="9">
    <source>
        <dbReference type="SAM" id="MobiDB-lite"/>
    </source>
</evidence>
<dbReference type="CDD" id="cd18583">
    <property type="entry name" value="ABC_6TM_HMT1"/>
    <property type="match status" value="1"/>
</dbReference>
<dbReference type="InterPro" id="IPR027417">
    <property type="entry name" value="P-loop_NTPase"/>
</dbReference>
<feature type="compositionally biased region" description="Pro residues" evidence="9">
    <location>
        <begin position="983"/>
        <end position="997"/>
    </location>
</feature>
<feature type="transmembrane region" description="Helical" evidence="10">
    <location>
        <begin position="63"/>
        <end position="84"/>
    </location>
</feature>
<feature type="compositionally biased region" description="Polar residues" evidence="9">
    <location>
        <begin position="1049"/>
        <end position="1059"/>
    </location>
</feature>
<dbReference type="SUPFAM" id="SSF90123">
    <property type="entry name" value="ABC transporter transmembrane region"/>
    <property type="match status" value="1"/>
</dbReference>
<organism evidence="13 14">
    <name type="scientific">Hydnum rufescens UP504</name>
    <dbReference type="NCBI Taxonomy" id="1448309"/>
    <lineage>
        <taxon>Eukaryota</taxon>
        <taxon>Fungi</taxon>
        <taxon>Dikarya</taxon>
        <taxon>Basidiomycota</taxon>
        <taxon>Agaricomycotina</taxon>
        <taxon>Agaricomycetes</taxon>
        <taxon>Cantharellales</taxon>
        <taxon>Hydnaceae</taxon>
        <taxon>Hydnum</taxon>
    </lineage>
</organism>
<dbReference type="Pfam" id="PF00664">
    <property type="entry name" value="ABC_membrane"/>
    <property type="match status" value="1"/>
</dbReference>
<dbReference type="AlphaFoldDB" id="A0A9P6B2U7"/>
<feature type="transmembrane region" description="Helical" evidence="10">
    <location>
        <begin position="131"/>
        <end position="153"/>
    </location>
</feature>
<dbReference type="InterPro" id="IPR003439">
    <property type="entry name" value="ABC_transporter-like_ATP-bd"/>
</dbReference>
<dbReference type="FunFam" id="3.40.50.300:FF:000221">
    <property type="entry name" value="Multidrug ABC transporter ATP-binding protein"/>
    <property type="match status" value="1"/>
</dbReference>
<comment type="caution">
    <text evidence="13">The sequence shown here is derived from an EMBL/GenBank/DDBJ whole genome shotgun (WGS) entry which is preliminary data.</text>
</comment>
<feature type="transmembrane region" description="Helical" evidence="10">
    <location>
        <begin position="312"/>
        <end position="332"/>
    </location>
</feature>
<keyword evidence="14" id="KW-1185">Reference proteome</keyword>
<evidence type="ECO:0000256" key="10">
    <source>
        <dbReference type="SAM" id="Phobius"/>
    </source>
</evidence>
<dbReference type="InterPro" id="IPR039421">
    <property type="entry name" value="Type_1_exporter"/>
</dbReference>
<dbReference type="GO" id="GO:0005524">
    <property type="term" value="F:ATP binding"/>
    <property type="evidence" value="ECO:0007669"/>
    <property type="project" value="UniProtKB-KW"/>
</dbReference>
<feature type="compositionally biased region" description="Polar residues" evidence="9">
    <location>
        <begin position="252"/>
        <end position="269"/>
    </location>
</feature>
<dbReference type="InterPro" id="IPR003593">
    <property type="entry name" value="AAA+_ATPase"/>
</dbReference>
<evidence type="ECO:0008006" key="15">
    <source>
        <dbReference type="Google" id="ProtNLM"/>
    </source>
</evidence>
<evidence type="ECO:0000256" key="7">
    <source>
        <dbReference type="ARBA" id="ARBA00022989"/>
    </source>
</evidence>
<keyword evidence="5" id="KW-0547">Nucleotide-binding</keyword>
<dbReference type="GO" id="GO:0016887">
    <property type="term" value="F:ATP hydrolysis activity"/>
    <property type="evidence" value="ECO:0007669"/>
    <property type="project" value="InterPro"/>
</dbReference>
<evidence type="ECO:0000313" key="14">
    <source>
        <dbReference type="Proteomes" id="UP000886523"/>
    </source>
</evidence>
<keyword evidence="7 10" id="KW-1133">Transmembrane helix</keyword>
<dbReference type="InterPro" id="IPR036640">
    <property type="entry name" value="ABC1_TM_sf"/>
</dbReference>
<keyword evidence="6" id="KW-0067">ATP-binding</keyword>
<dbReference type="Proteomes" id="UP000886523">
    <property type="component" value="Unassembled WGS sequence"/>
</dbReference>
<accession>A0A9P6B2U7</accession>
<feature type="region of interest" description="Disordered" evidence="9">
    <location>
        <begin position="252"/>
        <end position="276"/>
    </location>
</feature>
<dbReference type="SMART" id="SM00382">
    <property type="entry name" value="AAA"/>
    <property type="match status" value="1"/>
</dbReference>
<evidence type="ECO:0000259" key="11">
    <source>
        <dbReference type="PROSITE" id="PS50893"/>
    </source>
</evidence>
<dbReference type="PANTHER" id="PTHR24221">
    <property type="entry name" value="ATP-BINDING CASSETTE SUB-FAMILY B"/>
    <property type="match status" value="1"/>
</dbReference>
<feature type="region of interest" description="Disordered" evidence="9">
    <location>
        <begin position="934"/>
        <end position="1148"/>
    </location>
</feature>
<evidence type="ECO:0000256" key="8">
    <source>
        <dbReference type="ARBA" id="ARBA00023136"/>
    </source>
</evidence>
<feature type="transmembrane region" description="Helical" evidence="10">
    <location>
        <begin position="541"/>
        <end position="563"/>
    </location>
</feature>
<evidence type="ECO:0000259" key="12">
    <source>
        <dbReference type="PROSITE" id="PS50929"/>
    </source>
</evidence>
<dbReference type="PROSITE" id="PS50929">
    <property type="entry name" value="ABC_TM1F"/>
    <property type="match status" value="1"/>
</dbReference>
<dbReference type="GO" id="GO:0005886">
    <property type="term" value="C:plasma membrane"/>
    <property type="evidence" value="ECO:0007669"/>
    <property type="project" value="UniProtKB-SubCell"/>
</dbReference>
<keyword evidence="2" id="KW-0813">Transport</keyword>
<sequence>MMSKASLTPVFLYDLASGVILLLLSFSVLFVRSTPPSKDAASDEVTPIVVSLITPRRSLIRTILSLAALTYAADASVAIVRVILSGTWGTPGPIAVAPFLVGLVAFGLLAIFLSWKDLRGVDVWQRRRVRLFAVLAVLFEFAHLIVVATAGNLRDGRPPISSPEKPTLPAVLFSPYAHFSLSVLRLLVILPLYPALAYPYRTYVPSSSPAGQRATEEPLVTATSSLLIPSDVPFQSSSGLLAPKPQYGTFNSAQPSTVNSRAHTPTASESAIPHKPDPRADINLDPTWREMGQRIRRLIPYLWPAGVRKLEFLALFCFVLLIAGRFVAYYVPTTLRQLVATFEQQDKLPRPSPWPLVFLYAGLRFLQGSGGLGALRDIAWAPVMQYSDRRMSQMSFDHLLNLSLAFHTRRKTGEVLRILDRGAAINHIFELLLFNIFPTLVDIVVALTVFVVYFNWTLSAVIFLVMFTYTVSSIALTTWRTKIRRQMNDRDVITRGIHTDCLLNYETVKYFGGEAHEAERYREAIQKYQALEFKVMASLNLLNLVQNFIISFGLLVGSLLVAVDVVNGVKNTSDFIFFITYLAQVYGPLNNLGYIYRSINQSLVDTERLLKLLDESTDVNDKPGAPDLVVTDGEIEFRNVSFTYDERTTALQNISFKVPKGSSVALVGESGSGKSTILRLLYRFYDLKEGHGQILIDGQDIRDVSQASLRRAIGYGKFGATQEEIEYAAQAAQMHERILSFPDGYGTKVGERGVRLSGGEKQRVSIARTFLKNAPILLLDEATSALDTTTEKDIQKALQNLLTGRSSLSIAHRLSTIANSDIILVLKDGEVVESGAHRDLVAANGLFAAMWAEQVTADSQSQIVDFNQSTKEAASGYTVLELPASVPLDFTEQPVGHEAIFPSSEPQQQSILAPGPVYPPASFQDLEVDNVEESQEKVTEVNDAAPVSDRDAEDVTTPVGPSESGPSHAPVVTSSLPEETGAPPAPVAFPSSDPPIVFPSSDAPIAFPSDDVSTREVVDAPSPEFEAPGDSEDAGAPTSPVTPALPTGVTFSQTESPRSGTPEPGDSTKRKRISSQNFQRLARRISIGGRKATQQAADAVRAVTMSKDKEPARGGSPAPKESLVSKMGFGRASSSRDDASSRGEGGSGSARIVVVSLAWTSRGMLAQVMIRRS</sequence>
<evidence type="ECO:0000313" key="13">
    <source>
        <dbReference type="EMBL" id="KAF9516641.1"/>
    </source>
</evidence>
<dbReference type="SUPFAM" id="SSF52540">
    <property type="entry name" value="P-loop containing nucleoside triphosphate hydrolases"/>
    <property type="match status" value="1"/>
</dbReference>
<feature type="domain" description="ABC transporter" evidence="11">
    <location>
        <begin position="635"/>
        <end position="853"/>
    </location>
</feature>
<reference evidence="13" key="1">
    <citation type="journal article" date="2020" name="Nat. Commun.">
        <title>Large-scale genome sequencing of mycorrhizal fungi provides insights into the early evolution of symbiotic traits.</title>
        <authorList>
            <person name="Miyauchi S."/>
            <person name="Kiss E."/>
            <person name="Kuo A."/>
            <person name="Drula E."/>
            <person name="Kohler A."/>
            <person name="Sanchez-Garcia M."/>
            <person name="Morin E."/>
            <person name="Andreopoulos B."/>
            <person name="Barry K.W."/>
            <person name="Bonito G."/>
            <person name="Buee M."/>
            <person name="Carver A."/>
            <person name="Chen C."/>
            <person name="Cichocki N."/>
            <person name="Clum A."/>
            <person name="Culley D."/>
            <person name="Crous P.W."/>
            <person name="Fauchery L."/>
            <person name="Girlanda M."/>
            <person name="Hayes R.D."/>
            <person name="Keri Z."/>
            <person name="LaButti K."/>
            <person name="Lipzen A."/>
            <person name="Lombard V."/>
            <person name="Magnuson J."/>
            <person name="Maillard F."/>
            <person name="Murat C."/>
            <person name="Nolan M."/>
            <person name="Ohm R.A."/>
            <person name="Pangilinan J."/>
            <person name="Pereira M.F."/>
            <person name="Perotto S."/>
            <person name="Peter M."/>
            <person name="Pfister S."/>
            <person name="Riley R."/>
            <person name="Sitrit Y."/>
            <person name="Stielow J.B."/>
            <person name="Szollosi G."/>
            <person name="Zifcakova L."/>
            <person name="Stursova M."/>
            <person name="Spatafora J.W."/>
            <person name="Tedersoo L."/>
            <person name="Vaario L.M."/>
            <person name="Yamada A."/>
            <person name="Yan M."/>
            <person name="Wang P."/>
            <person name="Xu J."/>
            <person name="Bruns T."/>
            <person name="Baldrian P."/>
            <person name="Vilgalys R."/>
            <person name="Dunand C."/>
            <person name="Henrissat B."/>
            <person name="Grigoriev I.V."/>
            <person name="Hibbett D."/>
            <person name="Nagy L.G."/>
            <person name="Martin F.M."/>
        </authorList>
    </citation>
    <scope>NUCLEOTIDE SEQUENCE</scope>
    <source>
        <strain evidence="13">UP504</strain>
    </source>
</reference>
<keyword evidence="8 10" id="KW-0472">Membrane</keyword>
<evidence type="ECO:0000256" key="4">
    <source>
        <dbReference type="ARBA" id="ARBA00022692"/>
    </source>
</evidence>
<feature type="transmembrane region" description="Helical" evidence="10">
    <location>
        <begin position="460"/>
        <end position="479"/>
    </location>
</feature>
<evidence type="ECO:0000256" key="1">
    <source>
        <dbReference type="ARBA" id="ARBA00004651"/>
    </source>
</evidence>
<dbReference type="Gene3D" id="3.40.50.300">
    <property type="entry name" value="P-loop containing nucleotide triphosphate hydrolases"/>
    <property type="match status" value="1"/>
</dbReference>
<keyword evidence="4 10" id="KW-0812">Transmembrane</keyword>
<dbReference type="GO" id="GO:0140359">
    <property type="term" value="F:ABC-type transporter activity"/>
    <property type="evidence" value="ECO:0007669"/>
    <property type="project" value="InterPro"/>
</dbReference>
<name>A0A9P6B2U7_9AGAM</name>
<protein>
    <recommendedName>
        <fullName evidence="15">Mitochondrial half-size ABC transporter</fullName>
    </recommendedName>
</protein>
<feature type="transmembrane region" description="Helical" evidence="10">
    <location>
        <begin position="431"/>
        <end position="454"/>
    </location>
</feature>
<dbReference type="Gene3D" id="1.20.1560.10">
    <property type="entry name" value="ABC transporter type 1, transmembrane domain"/>
    <property type="match status" value="1"/>
</dbReference>
<dbReference type="OrthoDB" id="6500128at2759"/>
<feature type="transmembrane region" description="Helical" evidence="10">
    <location>
        <begin position="96"/>
        <end position="115"/>
    </location>
</feature>
<dbReference type="InterPro" id="IPR011527">
    <property type="entry name" value="ABC1_TM_dom"/>
</dbReference>
<dbReference type="EMBL" id="MU128937">
    <property type="protein sequence ID" value="KAF9516641.1"/>
    <property type="molecule type" value="Genomic_DNA"/>
</dbReference>
<feature type="transmembrane region" description="Helical" evidence="10">
    <location>
        <begin position="352"/>
        <end position="375"/>
    </location>
</feature>